<organism evidence="1 2">
    <name type="scientific">Ilex paraguariensis</name>
    <name type="common">yerba mate</name>
    <dbReference type="NCBI Taxonomy" id="185542"/>
    <lineage>
        <taxon>Eukaryota</taxon>
        <taxon>Viridiplantae</taxon>
        <taxon>Streptophyta</taxon>
        <taxon>Embryophyta</taxon>
        <taxon>Tracheophyta</taxon>
        <taxon>Spermatophyta</taxon>
        <taxon>Magnoliopsida</taxon>
        <taxon>eudicotyledons</taxon>
        <taxon>Gunneridae</taxon>
        <taxon>Pentapetalae</taxon>
        <taxon>asterids</taxon>
        <taxon>campanulids</taxon>
        <taxon>Aquifoliales</taxon>
        <taxon>Aquifoliaceae</taxon>
        <taxon>Ilex</taxon>
    </lineage>
</organism>
<name>A0ABC8TSP0_9AQUA</name>
<evidence type="ECO:0008006" key="3">
    <source>
        <dbReference type="Google" id="ProtNLM"/>
    </source>
</evidence>
<dbReference type="EMBL" id="CAUOFW020005602">
    <property type="protein sequence ID" value="CAK9170851.1"/>
    <property type="molecule type" value="Genomic_DNA"/>
</dbReference>
<keyword evidence="2" id="KW-1185">Reference proteome</keyword>
<dbReference type="AlphaFoldDB" id="A0ABC8TSP0"/>
<gene>
    <name evidence="1" type="ORF">ILEXP_LOCUS40365</name>
</gene>
<evidence type="ECO:0000313" key="1">
    <source>
        <dbReference type="EMBL" id="CAK9170851.1"/>
    </source>
</evidence>
<comment type="caution">
    <text evidence="1">The sequence shown here is derived from an EMBL/GenBank/DDBJ whole genome shotgun (WGS) entry which is preliminary data.</text>
</comment>
<evidence type="ECO:0000313" key="2">
    <source>
        <dbReference type="Proteomes" id="UP001642360"/>
    </source>
</evidence>
<accession>A0ABC8TSP0</accession>
<dbReference type="Proteomes" id="UP001642360">
    <property type="component" value="Unassembled WGS sequence"/>
</dbReference>
<sequence length="61" mass="6865">MKLSYMVRKLLKTTCFQCTCMYIFILLQISHEVAAADANVLTLWCLVQSDSPLLLGAVAVW</sequence>
<proteinExistence type="predicted"/>
<reference evidence="1 2" key="1">
    <citation type="submission" date="2024-02" db="EMBL/GenBank/DDBJ databases">
        <authorList>
            <person name="Vignale AGUSTIN F."/>
            <person name="Sosa J E."/>
            <person name="Modenutti C."/>
        </authorList>
    </citation>
    <scope>NUCLEOTIDE SEQUENCE [LARGE SCALE GENOMIC DNA]</scope>
</reference>
<protein>
    <recommendedName>
        <fullName evidence="3">Secreted protein</fullName>
    </recommendedName>
</protein>